<evidence type="ECO:0000313" key="2">
    <source>
        <dbReference type="Proteomes" id="UP000594759"/>
    </source>
</evidence>
<dbReference type="AlphaFoldDB" id="A0A7U3Q3H2"/>
<protein>
    <submittedName>
        <fullName evidence="1">Uncharacterized protein</fullName>
    </submittedName>
</protein>
<dbReference type="EMBL" id="CP064939">
    <property type="protein sequence ID" value="QPH37890.1"/>
    <property type="molecule type" value="Genomic_DNA"/>
</dbReference>
<evidence type="ECO:0000313" key="1">
    <source>
        <dbReference type="EMBL" id="QPH37890.1"/>
    </source>
</evidence>
<keyword evidence="2" id="KW-1185">Reference proteome</keyword>
<dbReference type="Proteomes" id="UP000594759">
    <property type="component" value="Chromosome"/>
</dbReference>
<proteinExistence type="predicted"/>
<dbReference type="RefSeq" id="WP_196097202.1">
    <property type="nucleotide sequence ID" value="NZ_CP064939.1"/>
</dbReference>
<name>A0A7U3Q3H2_9SPHI</name>
<sequence>MASQWPTLDLVPFLYAKLFYSNLKEDKNIRSAYSKTIWQIKNETREFFEQLIIEIADEKIRHRRLNGISMAPEKPFDNIFLYSGMLLYGLI</sequence>
<reference evidence="1 2" key="1">
    <citation type="submission" date="2020-11" db="EMBL/GenBank/DDBJ databases">
        <title>Pedobacter endophytica, an endophytic bacteria isolated form Carex pumila.</title>
        <authorList>
            <person name="Peng Y."/>
            <person name="Jiang L."/>
            <person name="Lee J."/>
        </authorList>
    </citation>
    <scope>NUCLEOTIDE SEQUENCE [LARGE SCALE GENOMIC DNA]</scope>
    <source>
        <strain evidence="1 2">JBR3-12</strain>
    </source>
</reference>
<accession>A0A7U3Q3H2</accession>
<dbReference type="KEGG" id="pex:IZT61_12290"/>
<gene>
    <name evidence="1" type="ORF">IZT61_12290</name>
</gene>
<organism evidence="1 2">
    <name type="scientific">Pedobacter endophyticus</name>
    <dbReference type="NCBI Taxonomy" id="2789740"/>
    <lineage>
        <taxon>Bacteria</taxon>
        <taxon>Pseudomonadati</taxon>
        <taxon>Bacteroidota</taxon>
        <taxon>Sphingobacteriia</taxon>
        <taxon>Sphingobacteriales</taxon>
        <taxon>Sphingobacteriaceae</taxon>
        <taxon>Pedobacter</taxon>
    </lineage>
</organism>